<protein>
    <submittedName>
        <fullName evidence="2">Uncharacterized protein</fullName>
    </submittedName>
</protein>
<evidence type="ECO:0000313" key="2">
    <source>
        <dbReference type="EMBL" id="OTG37082.1"/>
    </source>
</evidence>
<dbReference type="AlphaFoldDB" id="A0A251VPX7"/>
<dbReference type="Proteomes" id="UP000215914">
    <property type="component" value="Chromosome 1"/>
</dbReference>
<evidence type="ECO:0000313" key="3">
    <source>
        <dbReference type="Proteomes" id="UP000215914"/>
    </source>
</evidence>
<organism evidence="2 3">
    <name type="scientific">Helianthus annuus</name>
    <name type="common">Common sunflower</name>
    <dbReference type="NCBI Taxonomy" id="4232"/>
    <lineage>
        <taxon>Eukaryota</taxon>
        <taxon>Viridiplantae</taxon>
        <taxon>Streptophyta</taxon>
        <taxon>Embryophyta</taxon>
        <taxon>Tracheophyta</taxon>
        <taxon>Spermatophyta</taxon>
        <taxon>Magnoliopsida</taxon>
        <taxon>eudicotyledons</taxon>
        <taxon>Gunneridae</taxon>
        <taxon>Pentapetalae</taxon>
        <taxon>asterids</taxon>
        <taxon>campanulids</taxon>
        <taxon>Asterales</taxon>
        <taxon>Asteraceae</taxon>
        <taxon>Asteroideae</taxon>
        <taxon>Heliantheae alliance</taxon>
        <taxon>Heliantheae</taxon>
        <taxon>Helianthus</taxon>
    </lineage>
</organism>
<keyword evidence="3" id="KW-1185">Reference proteome</keyword>
<gene>
    <name evidence="2" type="ORF">HannXRQ_Chr01g0014951</name>
</gene>
<evidence type="ECO:0000256" key="1">
    <source>
        <dbReference type="SAM" id="Phobius"/>
    </source>
</evidence>
<sequence length="55" mass="6633">MFEYHIYSKTRFDTCIFSRAPQQSSKGGCQPRLLKLLFFLLILFRLLFIQNNLFQ</sequence>
<reference evidence="3" key="1">
    <citation type="journal article" date="2017" name="Nature">
        <title>The sunflower genome provides insights into oil metabolism, flowering and Asterid evolution.</title>
        <authorList>
            <person name="Badouin H."/>
            <person name="Gouzy J."/>
            <person name="Grassa C.J."/>
            <person name="Murat F."/>
            <person name="Staton S.E."/>
            <person name="Cottret L."/>
            <person name="Lelandais-Briere C."/>
            <person name="Owens G.L."/>
            <person name="Carrere S."/>
            <person name="Mayjonade B."/>
            <person name="Legrand L."/>
            <person name="Gill N."/>
            <person name="Kane N.C."/>
            <person name="Bowers J.E."/>
            <person name="Hubner S."/>
            <person name="Bellec A."/>
            <person name="Berard A."/>
            <person name="Berges H."/>
            <person name="Blanchet N."/>
            <person name="Boniface M.C."/>
            <person name="Brunel D."/>
            <person name="Catrice O."/>
            <person name="Chaidir N."/>
            <person name="Claudel C."/>
            <person name="Donnadieu C."/>
            <person name="Faraut T."/>
            <person name="Fievet G."/>
            <person name="Helmstetter N."/>
            <person name="King M."/>
            <person name="Knapp S.J."/>
            <person name="Lai Z."/>
            <person name="Le Paslier M.C."/>
            <person name="Lippi Y."/>
            <person name="Lorenzon L."/>
            <person name="Mandel J.R."/>
            <person name="Marage G."/>
            <person name="Marchand G."/>
            <person name="Marquand E."/>
            <person name="Bret-Mestries E."/>
            <person name="Morien E."/>
            <person name="Nambeesan S."/>
            <person name="Nguyen T."/>
            <person name="Pegot-Espagnet P."/>
            <person name="Pouilly N."/>
            <person name="Raftis F."/>
            <person name="Sallet E."/>
            <person name="Schiex T."/>
            <person name="Thomas J."/>
            <person name="Vandecasteele C."/>
            <person name="Vares D."/>
            <person name="Vear F."/>
            <person name="Vautrin S."/>
            <person name="Crespi M."/>
            <person name="Mangin B."/>
            <person name="Burke J.M."/>
            <person name="Salse J."/>
            <person name="Munos S."/>
            <person name="Vincourt P."/>
            <person name="Rieseberg L.H."/>
            <person name="Langlade N.B."/>
        </authorList>
    </citation>
    <scope>NUCLEOTIDE SEQUENCE [LARGE SCALE GENOMIC DNA]</scope>
    <source>
        <strain evidence="3">cv. SF193</strain>
    </source>
</reference>
<name>A0A251VPX7_HELAN</name>
<feature type="transmembrane region" description="Helical" evidence="1">
    <location>
        <begin position="33"/>
        <end position="50"/>
    </location>
</feature>
<keyword evidence="1" id="KW-0472">Membrane</keyword>
<accession>A0A251VPX7</accession>
<dbReference type="EMBL" id="CM007890">
    <property type="protein sequence ID" value="OTG37082.1"/>
    <property type="molecule type" value="Genomic_DNA"/>
</dbReference>
<keyword evidence="1" id="KW-0812">Transmembrane</keyword>
<proteinExistence type="predicted"/>
<dbReference type="InParanoid" id="A0A251VPX7"/>
<keyword evidence="1" id="KW-1133">Transmembrane helix</keyword>